<dbReference type="OrthoDB" id="3174529at2"/>
<dbReference type="AlphaFoldDB" id="A0A239MXX7"/>
<organism evidence="4 5">
    <name type="scientific">Actinomadura meyerae</name>
    <dbReference type="NCBI Taxonomy" id="240840"/>
    <lineage>
        <taxon>Bacteria</taxon>
        <taxon>Bacillati</taxon>
        <taxon>Actinomycetota</taxon>
        <taxon>Actinomycetes</taxon>
        <taxon>Streptosporangiales</taxon>
        <taxon>Thermomonosporaceae</taxon>
        <taxon>Actinomadura</taxon>
    </lineage>
</organism>
<dbReference type="PANTHER" id="PTHR43877:SF1">
    <property type="entry name" value="ACETYLTRANSFERASE"/>
    <property type="match status" value="1"/>
</dbReference>
<dbReference type="RefSeq" id="WP_089329129.1">
    <property type="nucleotide sequence ID" value="NZ_FZOR01000033.1"/>
</dbReference>
<dbReference type="InterPro" id="IPR016181">
    <property type="entry name" value="Acyl_CoA_acyltransferase"/>
</dbReference>
<keyword evidence="5" id="KW-1185">Reference proteome</keyword>
<feature type="domain" description="N-acetyltransferase" evidence="3">
    <location>
        <begin position="142"/>
        <end position="277"/>
    </location>
</feature>
<dbReference type="SUPFAM" id="SSF55729">
    <property type="entry name" value="Acyl-CoA N-acyltransferases (Nat)"/>
    <property type="match status" value="1"/>
</dbReference>
<keyword evidence="2" id="KW-0012">Acyltransferase</keyword>
<name>A0A239MXX7_9ACTN</name>
<evidence type="ECO:0000256" key="1">
    <source>
        <dbReference type="ARBA" id="ARBA00022679"/>
    </source>
</evidence>
<accession>A0A239MXX7</accession>
<dbReference type="Pfam" id="PF00583">
    <property type="entry name" value="Acetyltransf_1"/>
    <property type="match status" value="1"/>
</dbReference>
<dbReference type="InterPro" id="IPR000182">
    <property type="entry name" value="GNAT_dom"/>
</dbReference>
<reference evidence="4 5" key="1">
    <citation type="submission" date="2017-06" db="EMBL/GenBank/DDBJ databases">
        <authorList>
            <person name="Kim H.J."/>
            <person name="Triplett B.A."/>
        </authorList>
    </citation>
    <scope>NUCLEOTIDE SEQUENCE [LARGE SCALE GENOMIC DNA]</scope>
    <source>
        <strain evidence="4 5">DSM 44715</strain>
    </source>
</reference>
<proteinExistence type="predicted"/>
<gene>
    <name evidence="4" type="ORF">SAMN05443665_10331</name>
</gene>
<dbReference type="EMBL" id="FZOR01000033">
    <property type="protein sequence ID" value="SNT46994.1"/>
    <property type="molecule type" value="Genomic_DNA"/>
</dbReference>
<evidence type="ECO:0000313" key="4">
    <source>
        <dbReference type="EMBL" id="SNT46994.1"/>
    </source>
</evidence>
<dbReference type="PROSITE" id="PS51186">
    <property type="entry name" value="GNAT"/>
    <property type="match status" value="1"/>
</dbReference>
<evidence type="ECO:0000313" key="5">
    <source>
        <dbReference type="Proteomes" id="UP000198318"/>
    </source>
</evidence>
<dbReference type="Proteomes" id="UP000198318">
    <property type="component" value="Unassembled WGS sequence"/>
</dbReference>
<dbReference type="PANTHER" id="PTHR43877">
    <property type="entry name" value="AMINOALKYLPHOSPHONATE N-ACETYLTRANSFERASE-RELATED-RELATED"/>
    <property type="match status" value="1"/>
</dbReference>
<sequence>MGWTLSDDHEEFIGRAGGFLRSDPVRNTVTLTLTESLRHRNLYPHARFGWWTEGPDVAATCLWTTDRYPPLLSAMPERAARELAGVLAERDHVVGAVNGTPATAAAFADAWTRRTGAAGRVTMRQRLHRLARLEPPDPAPGGAARTGGDADRDLVAGWSAAFHRDTGGHGAPNPAVLLARLADGLITLWEDGGRPVAMAGRTAAAAGVARIAPVYTPGEHRRRGYGAAVTAAATRAALDAGAADVVLFTDLANPTSNGVYRRIGYRPVEDRVIVSFT</sequence>
<keyword evidence="1" id="KW-0808">Transferase</keyword>
<protein>
    <submittedName>
        <fullName evidence="4">FR47-like protein</fullName>
    </submittedName>
</protein>
<dbReference type="InterPro" id="IPR050832">
    <property type="entry name" value="Bact_Acetyltransf"/>
</dbReference>
<evidence type="ECO:0000256" key="2">
    <source>
        <dbReference type="ARBA" id="ARBA00023315"/>
    </source>
</evidence>
<dbReference type="GO" id="GO:0016747">
    <property type="term" value="F:acyltransferase activity, transferring groups other than amino-acyl groups"/>
    <property type="evidence" value="ECO:0007669"/>
    <property type="project" value="InterPro"/>
</dbReference>
<dbReference type="Gene3D" id="3.40.630.30">
    <property type="match status" value="1"/>
</dbReference>
<evidence type="ECO:0000259" key="3">
    <source>
        <dbReference type="PROSITE" id="PS51186"/>
    </source>
</evidence>